<dbReference type="InterPro" id="IPR036097">
    <property type="entry name" value="HisK_dim/P_sf"/>
</dbReference>
<comment type="catalytic activity">
    <reaction evidence="1">
        <text>ATP + protein L-histidine = ADP + protein N-phospho-L-histidine.</text>
        <dbReference type="EC" id="2.7.13.3"/>
    </reaction>
</comment>
<dbReference type="GO" id="GO:0005886">
    <property type="term" value="C:plasma membrane"/>
    <property type="evidence" value="ECO:0007669"/>
    <property type="project" value="UniProtKB-SubCell"/>
</dbReference>
<dbReference type="PANTHER" id="PTHR43711:SF1">
    <property type="entry name" value="HISTIDINE KINASE 1"/>
    <property type="match status" value="1"/>
</dbReference>
<keyword evidence="8 16" id="KW-0418">Kinase</keyword>
<dbReference type="SUPFAM" id="SSF47384">
    <property type="entry name" value="Homodimeric domain of signal transducing histidine kinase"/>
    <property type="match status" value="1"/>
</dbReference>
<name>A0A1I2HJ82_9BACT</name>
<dbReference type="GO" id="GO:0000155">
    <property type="term" value="F:phosphorelay sensor kinase activity"/>
    <property type="evidence" value="ECO:0007669"/>
    <property type="project" value="InterPro"/>
</dbReference>
<dbReference type="Gene3D" id="1.25.40.10">
    <property type="entry name" value="Tetratricopeptide repeat domain"/>
    <property type="match status" value="2"/>
</dbReference>
<keyword evidence="9" id="KW-0067">ATP-binding</keyword>
<dbReference type="SMART" id="SM00388">
    <property type="entry name" value="HisKA"/>
    <property type="match status" value="1"/>
</dbReference>
<dbReference type="InterPro" id="IPR019734">
    <property type="entry name" value="TPR_rpt"/>
</dbReference>
<dbReference type="EC" id="2.7.13.3" evidence="3"/>
<dbReference type="STRING" id="1003.SAMN04488541_102425"/>
<evidence type="ECO:0000256" key="10">
    <source>
        <dbReference type="ARBA" id="ARBA00023012"/>
    </source>
</evidence>
<dbReference type="SUPFAM" id="SSF48452">
    <property type="entry name" value="TPR-like"/>
    <property type="match status" value="2"/>
</dbReference>
<dbReference type="InterPro" id="IPR003661">
    <property type="entry name" value="HisK_dim/P_dom"/>
</dbReference>
<dbReference type="GO" id="GO:0005524">
    <property type="term" value="F:ATP binding"/>
    <property type="evidence" value="ECO:0007669"/>
    <property type="project" value="UniProtKB-KW"/>
</dbReference>
<evidence type="ECO:0000256" key="12">
    <source>
        <dbReference type="PROSITE-ProRule" id="PRU00339"/>
    </source>
</evidence>
<dbReference type="OrthoDB" id="1269247at2"/>
<accession>A0A1I2HJ82</accession>
<dbReference type="PROSITE" id="PS50005">
    <property type="entry name" value="TPR"/>
    <property type="match status" value="2"/>
</dbReference>
<dbReference type="InterPro" id="IPR005467">
    <property type="entry name" value="His_kinase_dom"/>
</dbReference>
<organism evidence="16 17">
    <name type="scientific">Thermoflexibacter ruber</name>
    <dbReference type="NCBI Taxonomy" id="1003"/>
    <lineage>
        <taxon>Bacteria</taxon>
        <taxon>Pseudomonadati</taxon>
        <taxon>Bacteroidota</taxon>
        <taxon>Cytophagia</taxon>
        <taxon>Cytophagales</taxon>
        <taxon>Thermoflexibacteraceae</taxon>
        <taxon>Thermoflexibacter</taxon>
    </lineage>
</organism>
<dbReference type="AlphaFoldDB" id="A0A1I2HJ82"/>
<evidence type="ECO:0000313" key="16">
    <source>
        <dbReference type="EMBL" id="SFF29473.1"/>
    </source>
</evidence>
<keyword evidence="10" id="KW-0902">Two-component regulatory system</keyword>
<keyword evidence="4" id="KW-1003">Cell membrane</keyword>
<feature type="repeat" description="TPR" evidence="12">
    <location>
        <begin position="203"/>
        <end position="236"/>
    </location>
</feature>
<dbReference type="InterPro" id="IPR050736">
    <property type="entry name" value="Sensor_HK_Regulatory"/>
</dbReference>
<dbReference type="RefSeq" id="WP_091546527.1">
    <property type="nucleotide sequence ID" value="NZ_FONY01000024.1"/>
</dbReference>
<dbReference type="InterPro" id="IPR036890">
    <property type="entry name" value="HATPase_C_sf"/>
</dbReference>
<dbReference type="Gene3D" id="3.30.565.10">
    <property type="entry name" value="Histidine kinase-like ATPase, C-terminal domain"/>
    <property type="match status" value="1"/>
</dbReference>
<evidence type="ECO:0000259" key="15">
    <source>
        <dbReference type="PROSITE" id="PS50109"/>
    </source>
</evidence>
<feature type="coiled-coil region" evidence="13">
    <location>
        <begin position="379"/>
        <end position="434"/>
    </location>
</feature>
<evidence type="ECO:0000256" key="1">
    <source>
        <dbReference type="ARBA" id="ARBA00000085"/>
    </source>
</evidence>
<evidence type="ECO:0000256" key="2">
    <source>
        <dbReference type="ARBA" id="ARBA00004236"/>
    </source>
</evidence>
<dbReference type="CDD" id="cd00082">
    <property type="entry name" value="HisKA"/>
    <property type="match status" value="1"/>
</dbReference>
<reference evidence="16 17" key="1">
    <citation type="submission" date="2016-10" db="EMBL/GenBank/DDBJ databases">
        <authorList>
            <person name="de Groot N.N."/>
        </authorList>
    </citation>
    <scope>NUCLEOTIDE SEQUENCE [LARGE SCALE GENOMIC DNA]</scope>
    <source>
        <strain>GEY</strain>
        <strain evidence="17">DSM 9560</strain>
    </source>
</reference>
<evidence type="ECO:0000256" key="14">
    <source>
        <dbReference type="SAM" id="Phobius"/>
    </source>
</evidence>
<evidence type="ECO:0000256" key="3">
    <source>
        <dbReference type="ARBA" id="ARBA00012438"/>
    </source>
</evidence>
<dbReference type="FunFam" id="3.30.565.10:FF:000023">
    <property type="entry name" value="PAS domain-containing sensor histidine kinase"/>
    <property type="match status" value="1"/>
</dbReference>
<evidence type="ECO:0000256" key="11">
    <source>
        <dbReference type="ARBA" id="ARBA00023136"/>
    </source>
</evidence>
<dbReference type="Pfam" id="PF13424">
    <property type="entry name" value="TPR_12"/>
    <property type="match status" value="2"/>
</dbReference>
<dbReference type="PROSITE" id="PS50109">
    <property type="entry name" value="HIS_KIN"/>
    <property type="match status" value="1"/>
</dbReference>
<sequence length="654" mass="73660">MRFSIIATFISTIFLFSSTLSYGRSETDSLLNALASIPKDTAFVNLTNKTIKEIFESNPTKALSLASDALEVAKKIGYEQGYANLQASLGWLYYRQGDIDKAFTISQEALNLLDKIGSIQTKAEVLNNIAAIYNEQEKYKLSLEYFEKALAIQISENNLSGIVRCYNNLAFTSLKAKDYALAQGYIEKALEANKNLGNQYYAGFAYRNQGDLWYAQKKYKEAIEAWRTALDLGKETNSRALIVACLNRISNAYIDQEDFVQAQVALSESIKTAEVFRLRSELRQAYQLMAKVAERLEKPYLAIEFHKKFFALHDSLFNENTTKKLNQLESTFEAERKEKEIQLLKAKVKEDRLWIFSALGGLVALAIIAFLIQRSKRKIRKALGKLKIAHQEIREKTEEILQQKEEIEQINETLTQTNIKLDQQSQDLKALNATKDKLFAIIGHDLRNPIGALISLLQLLEYGNISQEEFLLYSNKLKASVESLHFTLHNLLVWANSQMQGIKATPQVFDLQEIAQENVNLLSEIAKNKNIDLSNQVMALTKVNADIDHVKLILRNLLSNALKFTSQEGKVSIKAEAGQDFVKIAVSDTGVGMAEEKLHKLFTPAVTSTKGTDEEKGTGLGLMLCKDFVEKNGGQIWVESQVGKGSTFYFTLPK</sequence>
<keyword evidence="14" id="KW-0812">Transmembrane</keyword>
<keyword evidence="14" id="KW-1133">Transmembrane helix</keyword>
<dbReference type="EMBL" id="FONY01000024">
    <property type="protein sequence ID" value="SFF29473.1"/>
    <property type="molecule type" value="Genomic_DNA"/>
</dbReference>
<keyword evidence="7" id="KW-0547">Nucleotide-binding</keyword>
<evidence type="ECO:0000256" key="7">
    <source>
        <dbReference type="ARBA" id="ARBA00022741"/>
    </source>
</evidence>
<evidence type="ECO:0000256" key="9">
    <source>
        <dbReference type="ARBA" id="ARBA00022840"/>
    </source>
</evidence>
<keyword evidence="11 14" id="KW-0472">Membrane</keyword>
<keyword evidence="12" id="KW-0802">TPR repeat</keyword>
<dbReference type="InterPro" id="IPR003594">
    <property type="entry name" value="HATPase_dom"/>
</dbReference>
<proteinExistence type="predicted"/>
<dbReference type="Gene3D" id="1.10.287.130">
    <property type="match status" value="1"/>
</dbReference>
<dbReference type="SUPFAM" id="SSF55874">
    <property type="entry name" value="ATPase domain of HSP90 chaperone/DNA topoisomerase II/histidine kinase"/>
    <property type="match status" value="1"/>
</dbReference>
<evidence type="ECO:0000256" key="6">
    <source>
        <dbReference type="ARBA" id="ARBA00022679"/>
    </source>
</evidence>
<dbReference type="InterPro" id="IPR011990">
    <property type="entry name" value="TPR-like_helical_dom_sf"/>
</dbReference>
<keyword evidence="6" id="KW-0808">Transferase</keyword>
<comment type="subcellular location">
    <subcellularLocation>
        <location evidence="2">Cell membrane</location>
    </subcellularLocation>
</comment>
<gene>
    <name evidence="16" type="ORF">SAMN04488541_102425</name>
</gene>
<evidence type="ECO:0000256" key="13">
    <source>
        <dbReference type="SAM" id="Coils"/>
    </source>
</evidence>
<feature type="repeat" description="TPR" evidence="12">
    <location>
        <begin position="123"/>
        <end position="156"/>
    </location>
</feature>
<dbReference type="InterPro" id="IPR004358">
    <property type="entry name" value="Sig_transdc_His_kin-like_C"/>
</dbReference>
<evidence type="ECO:0000256" key="5">
    <source>
        <dbReference type="ARBA" id="ARBA00022553"/>
    </source>
</evidence>
<dbReference type="SMART" id="SM00387">
    <property type="entry name" value="HATPase_c"/>
    <property type="match status" value="1"/>
</dbReference>
<evidence type="ECO:0000256" key="4">
    <source>
        <dbReference type="ARBA" id="ARBA00022475"/>
    </source>
</evidence>
<keyword evidence="13" id="KW-0175">Coiled coil</keyword>
<feature type="domain" description="Histidine kinase" evidence="15">
    <location>
        <begin position="441"/>
        <end position="654"/>
    </location>
</feature>
<protein>
    <recommendedName>
        <fullName evidence="3">histidine kinase</fullName>
        <ecNumber evidence="3">2.7.13.3</ecNumber>
    </recommendedName>
</protein>
<feature type="transmembrane region" description="Helical" evidence="14">
    <location>
        <begin position="353"/>
        <end position="372"/>
    </location>
</feature>
<dbReference type="Proteomes" id="UP000199513">
    <property type="component" value="Unassembled WGS sequence"/>
</dbReference>
<dbReference type="Pfam" id="PF02518">
    <property type="entry name" value="HATPase_c"/>
    <property type="match status" value="1"/>
</dbReference>
<dbReference type="PANTHER" id="PTHR43711">
    <property type="entry name" value="TWO-COMPONENT HISTIDINE KINASE"/>
    <property type="match status" value="1"/>
</dbReference>
<keyword evidence="5" id="KW-0597">Phosphoprotein</keyword>
<keyword evidence="17" id="KW-1185">Reference proteome</keyword>
<dbReference type="SMART" id="SM00028">
    <property type="entry name" value="TPR"/>
    <property type="match status" value="6"/>
</dbReference>
<evidence type="ECO:0000256" key="8">
    <source>
        <dbReference type="ARBA" id="ARBA00022777"/>
    </source>
</evidence>
<evidence type="ECO:0000313" key="17">
    <source>
        <dbReference type="Proteomes" id="UP000199513"/>
    </source>
</evidence>
<dbReference type="PRINTS" id="PR00344">
    <property type="entry name" value="BCTRLSENSOR"/>
</dbReference>